<dbReference type="Pfam" id="PF13545">
    <property type="entry name" value="HTH_Crp_2"/>
    <property type="match status" value="1"/>
</dbReference>
<evidence type="ECO:0000256" key="1">
    <source>
        <dbReference type="ARBA" id="ARBA00023015"/>
    </source>
</evidence>
<evidence type="ECO:0000256" key="2">
    <source>
        <dbReference type="ARBA" id="ARBA00023125"/>
    </source>
</evidence>
<name>A0ABT8Y398_9SPHN</name>
<evidence type="ECO:0000256" key="3">
    <source>
        <dbReference type="ARBA" id="ARBA00023163"/>
    </source>
</evidence>
<dbReference type="InterPro" id="IPR036390">
    <property type="entry name" value="WH_DNA-bd_sf"/>
</dbReference>
<evidence type="ECO:0000259" key="4">
    <source>
        <dbReference type="PROSITE" id="PS51063"/>
    </source>
</evidence>
<dbReference type="InterPro" id="IPR012318">
    <property type="entry name" value="HTH_CRP"/>
</dbReference>
<dbReference type="InterPro" id="IPR000595">
    <property type="entry name" value="cNMP-bd_dom"/>
</dbReference>
<evidence type="ECO:0000313" key="6">
    <source>
        <dbReference type="Proteomes" id="UP001169764"/>
    </source>
</evidence>
<feature type="domain" description="HTH crp-type" evidence="4">
    <location>
        <begin position="152"/>
        <end position="226"/>
    </location>
</feature>
<dbReference type="Gene3D" id="2.60.120.10">
    <property type="entry name" value="Jelly Rolls"/>
    <property type="match status" value="1"/>
</dbReference>
<dbReference type="SMART" id="SM00419">
    <property type="entry name" value="HTH_CRP"/>
    <property type="match status" value="1"/>
</dbReference>
<dbReference type="PROSITE" id="PS51063">
    <property type="entry name" value="HTH_CRP_2"/>
    <property type="match status" value="1"/>
</dbReference>
<sequence length="246" mass="27322">MTDDPKLDAIGSLIARLRRSDMISENEVAALAGLISVCRDYPARAVVARPREHLEKSQLLVEGFVARQTELPNGRRQILAIHVPGDFLDLHGLLLKSLDHDVVTLSPARLAEAPHAILRETTAQYPHVARLLWFSTMVDAAIHREWIASLGRTAAGRIAHLFCELQLRLEVVGRADADGYALPLTQIDIADATALTPVHVNRTLRHLREAGIVDFRTGHVAIGDLPALRRIAGFRPDYLYLEQQPR</sequence>
<proteinExistence type="predicted"/>
<dbReference type="RefSeq" id="WP_303539115.1">
    <property type="nucleotide sequence ID" value="NZ_JAUOTP010000001.1"/>
</dbReference>
<comment type="caution">
    <text evidence="5">The sequence shown here is derived from an EMBL/GenBank/DDBJ whole genome shotgun (WGS) entry which is preliminary data.</text>
</comment>
<dbReference type="Pfam" id="PF00027">
    <property type="entry name" value="cNMP_binding"/>
    <property type="match status" value="1"/>
</dbReference>
<dbReference type="SUPFAM" id="SSF51206">
    <property type="entry name" value="cAMP-binding domain-like"/>
    <property type="match status" value="1"/>
</dbReference>
<dbReference type="CDD" id="cd00038">
    <property type="entry name" value="CAP_ED"/>
    <property type="match status" value="1"/>
</dbReference>
<gene>
    <name evidence="5" type="ORF">Q4F19_00135</name>
</gene>
<dbReference type="Proteomes" id="UP001169764">
    <property type="component" value="Unassembled WGS sequence"/>
</dbReference>
<keyword evidence="2" id="KW-0238">DNA-binding</keyword>
<dbReference type="Gene3D" id="1.10.10.10">
    <property type="entry name" value="Winged helix-like DNA-binding domain superfamily/Winged helix DNA-binding domain"/>
    <property type="match status" value="1"/>
</dbReference>
<keyword evidence="1" id="KW-0805">Transcription regulation</keyword>
<evidence type="ECO:0000313" key="5">
    <source>
        <dbReference type="EMBL" id="MDO6412780.1"/>
    </source>
</evidence>
<dbReference type="EMBL" id="JAUOTP010000001">
    <property type="protein sequence ID" value="MDO6412780.1"/>
    <property type="molecule type" value="Genomic_DNA"/>
</dbReference>
<keyword evidence="3" id="KW-0804">Transcription</keyword>
<dbReference type="SUPFAM" id="SSF46785">
    <property type="entry name" value="Winged helix' DNA-binding domain"/>
    <property type="match status" value="1"/>
</dbReference>
<organism evidence="5 6">
    <name type="scientific">Sphingomonas natans</name>
    <dbReference type="NCBI Taxonomy" id="3063330"/>
    <lineage>
        <taxon>Bacteria</taxon>
        <taxon>Pseudomonadati</taxon>
        <taxon>Pseudomonadota</taxon>
        <taxon>Alphaproteobacteria</taxon>
        <taxon>Sphingomonadales</taxon>
        <taxon>Sphingomonadaceae</taxon>
        <taxon>Sphingomonas</taxon>
    </lineage>
</organism>
<reference evidence="5" key="1">
    <citation type="submission" date="2023-07" db="EMBL/GenBank/DDBJ databases">
        <authorList>
            <person name="Kim M."/>
        </authorList>
    </citation>
    <scope>NUCLEOTIDE SEQUENCE</scope>
    <source>
        <strain evidence="5">BIUV-7</strain>
    </source>
</reference>
<keyword evidence="6" id="KW-1185">Reference proteome</keyword>
<dbReference type="InterPro" id="IPR018490">
    <property type="entry name" value="cNMP-bd_dom_sf"/>
</dbReference>
<protein>
    <submittedName>
        <fullName evidence="5">Crp/Fnr family transcriptional regulator</fullName>
    </submittedName>
</protein>
<dbReference type="InterPro" id="IPR036388">
    <property type="entry name" value="WH-like_DNA-bd_sf"/>
</dbReference>
<accession>A0ABT8Y398</accession>
<dbReference type="InterPro" id="IPR014710">
    <property type="entry name" value="RmlC-like_jellyroll"/>
</dbReference>